<keyword evidence="6 9" id="KW-0627">Porphyrin biosynthesis</keyword>
<feature type="domain" description="Quinate/shikimate 5-dehydrogenase/glutamyl-tRNA reductase" evidence="16">
    <location>
        <begin position="170"/>
        <end position="304"/>
    </location>
</feature>
<dbReference type="RefSeq" id="WP_260977547.1">
    <property type="nucleotide sequence ID" value="NZ_JAOANI010000028.1"/>
</dbReference>
<evidence type="ECO:0000256" key="1">
    <source>
        <dbReference type="ARBA" id="ARBA00005059"/>
    </source>
</evidence>
<dbReference type="Pfam" id="PF05201">
    <property type="entry name" value="GlutR_N"/>
    <property type="match status" value="1"/>
</dbReference>
<dbReference type="Gene3D" id="3.30.460.30">
    <property type="entry name" value="Glutamyl-tRNA reductase, N-terminal domain"/>
    <property type="match status" value="1"/>
</dbReference>
<feature type="domain" description="Glutamyl-tRNA reductase N-terminal" evidence="17">
    <location>
        <begin position="6"/>
        <end position="154"/>
    </location>
</feature>
<dbReference type="CDD" id="cd05213">
    <property type="entry name" value="NAD_bind_Glutamyl_tRNA_reduct"/>
    <property type="match status" value="1"/>
</dbReference>
<keyword evidence="19" id="KW-1185">Reference proteome</keyword>
<dbReference type="GO" id="GO:0008883">
    <property type="term" value="F:glutamyl-tRNA reductase activity"/>
    <property type="evidence" value="ECO:0007669"/>
    <property type="project" value="UniProtKB-UniRule"/>
</dbReference>
<dbReference type="InterPro" id="IPR036343">
    <property type="entry name" value="GluRdtase_N_sf"/>
</dbReference>
<organism evidence="18 19">
    <name type="scientific">Thalassolituus pacificus</name>
    <dbReference type="NCBI Taxonomy" id="2975440"/>
    <lineage>
        <taxon>Bacteria</taxon>
        <taxon>Pseudomonadati</taxon>
        <taxon>Pseudomonadota</taxon>
        <taxon>Gammaproteobacteria</taxon>
        <taxon>Oceanospirillales</taxon>
        <taxon>Oceanospirillaceae</taxon>
        <taxon>Thalassolituus</taxon>
    </lineage>
</organism>
<evidence type="ECO:0000256" key="9">
    <source>
        <dbReference type="HAMAP-Rule" id="MF_00087"/>
    </source>
</evidence>
<dbReference type="PIRSF" id="PIRSF000445">
    <property type="entry name" value="4pyrrol_synth_GluRdtase"/>
    <property type="match status" value="1"/>
</dbReference>
<dbReference type="Pfam" id="PF01488">
    <property type="entry name" value="Shikimate_DH"/>
    <property type="match status" value="1"/>
</dbReference>
<keyword evidence="4 9" id="KW-0521">NADP</keyword>
<evidence type="ECO:0000259" key="17">
    <source>
        <dbReference type="Pfam" id="PF05201"/>
    </source>
</evidence>
<feature type="binding site" evidence="9 11">
    <location>
        <position position="118"/>
    </location>
    <ligand>
        <name>substrate</name>
    </ligand>
</feature>
<dbReference type="InterPro" id="IPR006151">
    <property type="entry name" value="Shikm_DH/Glu-tRNA_Rdtase"/>
</dbReference>
<evidence type="ECO:0000259" key="15">
    <source>
        <dbReference type="Pfam" id="PF00745"/>
    </source>
</evidence>
<reference evidence="18" key="1">
    <citation type="journal article" date="2022" name="Front. Microbiol.">
        <title>Genome-based taxonomic rearrangement of Oceanobacter-related bacteria including the description of Thalassolituus hydrocarbonoclasticus sp. nov. and Thalassolituus pacificus sp. nov. and emended description of the genus Thalassolituus.</title>
        <authorList>
            <person name="Dong C."/>
            <person name="Wei L."/>
            <person name="Wang J."/>
            <person name="Lai Q."/>
            <person name="Huang Z."/>
            <person name="Shao Z."/>
        </authorList>
    </citation>
    <scope>NUCLEOTIDE SEQUENCE</scope>
    <source>
        <strain evidence="18">59MF3M-4</strain>
    </source>
</reference>
<feature type="domain" description="Tetrapyrrole biosynthesis glutamyl-tRNA reductase dimerisation" evidence="15">
    <location>
        <begin position="318"/>
        <end position="415"/>
    </location>
</feature>
<dbReference type="EMBL" id="JAOANI010000028">
    <property type="protein sequence ID" value="MCT7360723.1"/>
    <property type="molecule type" value="Genomic_DNA"/>
</dbReference>
<dbReference type="InterPro" id="IPR036453">
    <property type="entry name" value="GluRdtase_dimer_dom_sf"/>
</dbReference>
<evidence type="ECO:0000256" key="2">
    <source>
        <dbReference type="ARBA" id="ARBA00005916"/>
    </source>
</evidence>
<reference evidence="18" key="2">
    <citation type="submission" date="2022-08" db="EMBL/GenBank/DDBJ databases">
        <authorList>
            <person name="Dong C."/>
        </authorList>
    </citation>
    <scope>NUCLEOTIDE SEQUENCE</scope>
    <source>
        <strain evidence="18">59MF3M-4</strain>
    </source>
</reference>
<evidence type="ECO:0000256" key="5">
    <source>
        <dbReference type="ARBA" id="ARBA00023002"/>
    </source>
</evidence>
<evidence type="ECO:0000256" key="4">
    <source>
        <dbReference type="ARBA" id="ARBA00022857"/>
    </source>
</evidence>
<comment type="similarity">
    <text evidence="2 9 14">Belongs to the glutamyl-tRNA reductase family.</text>
</comment>
<comment type="catalytic activity">
    <reaction evidence="7 9 14">
        <text>(S)-4-amino-5-oxopentanoate + tRNA(Glu) + NADP(+) = L-glutamyl-tRNA(Glu) + NADPH + H(+)</text>
        <dbReference type="Rhea" id="RHEA:12344"/>
        <dbReference type="Rhea" id="RHEA-COMP:9663"/>
        <dbReference type="Rhea" id="RHEA-COMP:9680"/>
        <dbReference type="ChEBI" id="CHEBI:15378"/>
        <dbReference type="ChEBI" id="CHEBI:57501"/>
        <dbReference type="ChEBI" id="CHEBI:57783"/>
        <dbReference type="ChEBI" id="CHEBI:58349"/>
        <dbReference type="ChEBI" id="CHEBI:78442"/>
        <dbReference type="ChEBI" id="CHEBI:78520"/>
        <dbReference type="EC" id="1.2.1.70"/>
    </reaction>
</comment>
<comment type="subunit">
    <text evidence="9">Homodimer.</text>
</comment>
<dbReference type="SUPFAM" id="SSF51735">
    <property type="entry name" value="NAD(P)-binding Rossmann-fold domains"/>
    <property type="match status" value="1"/>
</dbReference>
<proteinExistence type="inferred from homology"/>
<feature type="site" description="Important for activity" evidence="9 13">
    <location>
        <position position="97"/>
    </location>
</feature>
<evidence type="ECO:0000256" key="12">
    <source>
        <dbReference type="PIRSR" id="PIRSR000445-3"/>
    </source>
</evidence>
<dbReference type="SUPFAM" id="SSF69075">
    <property type="entry name" value="Glutamyl tRNA-reductase dimerization domain"/>
    <property type="match status" value="1"/>
</dbReference>
<evidence type="ECO:0000256" key="8">
    <source>
        <dbReference type="ARBA" id="ARBA00068659"/>
    </source>
</evidence>
<feature type="binding site" evidence="9 11">
    <location>
        <begin position="112"/>
        <end position="114"/>
    </location>
    <ligand>
        <name>substrate</name>
    </ligand>
</feature>
<evidence type="ECO:0000256" key="13">
    <source>
        <dbReference type="PIRSR" id="PIRSR000445-4"/>
    </source>
</evidence>
<comment type="caution">
    <text evidence="18">The sequence shown here is derived from an EMBL/GenBank/DDBJ whole genome shotgun (WGS) entry which is preliminary data.</text>
</comment>
<dbReference type="InterPro" id="IPR015896">
    <property type="entry name" value="4pyrrol_synth_GluRdtase_dimer"/>
</dbReference>
<evidence type="ECO:0000256" key="7">
    <source>
        <dbReference type="ARBA" id="ARBA00047464"/>
    </source>
</evidence>
<evidence type="ECO:0000256" key="3">
    <source>
        <dbReference type="ARBA" id="ARBA00012970"/>
    </source>
</evidence>
<comment type="miscellaneous">
    <text evidence="9">During catalysis, the active site Cys acts as a nucleophile attacking the alpha-carbonyl group of tRNA-bound glutamate with the formation of a thioester intermediate between enzyme and glutamate, and the concomitant release of tRNA(Glu). The thioester intermediate is finally reduced by direct hydride transfer from NADPH, to form the product GSA.</text>
</comment>
<dbReference type="InterPro" id="IPR015895">
    <property type="entry name" value="4pyrrol_synth_GluRdtase_N"/>
</dbReference>
<dbReference type="PANTHER" id="PTHR43013">
    <property type="entry name" value="GLUTAMYL-TRNA REDUCTASE"/>
    <property type="match status" value="1"/>
</dbReference>
<dbReference type="FunFam" id="3.30.460.30:FF:000001">
    <property type="entry name" value="Glutamyl-tRNA reductase"/>
    <property type="match status" value="1"/>
</dbReference>
<accession>A0A9X3ATX2</accession>
<dbReference type="NCBIfam" id="TIGR01035">
    <property type="entry name" value="hemA"/>
    <property type="match status" value="1"/>
</dbReference>
<dbReference type="Gene3D" id="3.40.50.720">
    <property type="entry name" value="NAD(P)-binding Rossmann-like Domain"/>
    <property type="match status" value="1"/>
</dbReference>
<dbReference type="FunFam" id="3.40.50.720:FF:000031">
    <property type="entry name" value="Glutamyl-tRNA reductase"/>
    <property type="match status" value="1"/>
</dbReference>
<dbReference type="Proteomes" id="UP001147830">
    <property type="component" value="Unassembled WGS sequence"/>
</dbReference>
<comment type="function">
    <text evidence="9">Catalyzes the NADPH-dependent reduction of glutamyl-tRNA(Glu) to glutamate 1-semialdehyde (GSA).</text>
</comment>
<gene>
    <name evidence="9 18" type="primary">hemA</name>
    <name evidence="18" type="ORF">NYR02_17010</name>
</gene>
<comment type="pathway">
    <text evidence="1 9 14">Porphyrin-containing compound metabolism; protoporphyrin-IX biosynthesis; 5-aminolevulinate from L-glutamyl-tRNA(Glu): step 1/2.</text>
</comment>
<evidence type="ECO:0000256" key="10">
    <source>
        <dbReference type="PIRSR" id="PIRSR000445-1"/>
    </source>
</evidence>
<comment type="domain">
    <text evidence="9">Possesses an unusual extended V-shaped dimeric structure with each monomer consisting of three distinct domains arranged along a curved 'spinal' alpha-helix. The N-terminal catalytic domain specifically recognizes the glutamate moiety of the substrate. The second domain is the NADPH-binding domain, and the third C-terminal domain is responsible for dimerization.</text>
</comment>
<dbReference type="AlphaFoldDB" id="A0A9X3ATX2"/>
<dbReference type="EC" id="1.2.1.70" evidence="3 9"/>
<sequence>MGIWALGINHKTAPVAVRERVAFDPASMSDVLSEVQALDPVSEVVILSTCNRTEIYCSADELHEDVIVDWLARHHDIDRRDLDSALYCLTSEQAVQHTMRVASGLDSLVLGEPQILGQMKSAFAVAQEAGTVGSELGRLFRQTFSIAKRVRTDTAIGENPVSVAFAAVRMAQHIFADMANSRALLIGAGETIELVARHLYQAGVRDIIVANRTLARAQNLAQEFHAEAVLLEDIPNVLSRADIVISSTASPLPILGKGMVEKALKKRRHKPMFMVDIAVPRDIEEEVGELSDVYLYSVDDLRSIIEENVRSREDAARQAEELILSGVDHFMRELKALDAVQTLTDLRSSIDVLREEQLSKALKQLENGADAEKVLRQFAHTFSNKVLHAPTTALRKAGAEGRLEVLDWTRELFSLNSHPAPSSSADTE</sequence>
<evidence type="ECO:0000313" key="19">
    <source>
        <dbReference type="Proteomes" id="UP001147830"/>
    </source>
</evidence>
<feature type="binding site" evidence="9 11">
    <location>
        <position position="107"/>
    </location>
    <ligand>
        <name>substrate</name>
    </ligand>
</feature>
<dbReference type="GO" id="GO:0050661">
    <property type="term" value="F:NADP binding"/>
    <property type="evidence" value="ECO:0007669"/>
    <property type="project" value="InterPro"/>
</dbReference>
<protein>
    <recommendedName>
        <fullName evidence="8 9">Glutamyl-tRNA reductase</fullName>
        <shortName evidence="9">GluTR</shortName>
        <ecNumber evidence="3 9">1.2.1.70</ecNumber>
    </recommendedName>
</protein>
<evidence type="ECO:0000256" key="11">
    <source>
        <dbReference type="PIRSR" id="PIRSR000445-2"/>
    </source>
</evidence>
<name>A0A9X3ATX2_9GAMM</name>
<feature type="active site" description="Nucleophile" evidence="9 10">
    <location>
        <position position="50"/>
    </location>
</feature>
<evidence type="ECO:0000259" key="16">
    <source>
        <dbReference type="Pfam" id="PF01488"/>
    </source>
</evidence>
<dbReference type="HAMAP" id="MF_00087">
    <property type="entry name" value="Glu_tRNA_reductase"/>
    <property type="match status" value="1"/>
</dbReference>
<dbReference type="SUPFAM" id="SSF69742">
    <property type="entry name" value="Glutamyl tRNA-reductase catalytic, N-terminal domain"/>
    <property type="match status" value="1"/>
</dbReference>
<evidence type="ECO:0000256" key="6">
    <source>
        <dbReference type="ARBA" id="ARBA00023244"/>
    </source>
</evidence>
<evidence type="ECO:0000256" key="14">
    <source>
        <dbReference type="RuleBase" id="RU000584"/>
    </source>
</evidence>
<dbReference type="InterPro" id="IPR036291">
    <property type="entry name" value="NAD(P)-bd_dom_sf"/>
</dbReference>
<dbReference type="Pfam" id="PF00745">
    <property type="entry name" value="GlutR_dimer"/>
    <property type="match status" value="1"/>
</dbReference>
<dbReference type="PANTHER" id="PTHR43013:SF1">
    <property type="entry name" value="GLUTAMYL-TRNA REDUCTASE"/>
    <property type="match status" value="1"/>
</dbReference>
<feature type="binding site" evidence="9 12">
    <location>
        <begin position="187"/>
        <end position="192"/>
    </location>
    <ligand>
        <name>NADP(+)</name>
        <dbReference type="ChEBI" id="CHEBI:58349"/>
    </ligand>
</feature>
<keyword evidence="5 9" id="KW-0560">Oxidoreductase</keyword>
<feature type="binding site" evidence="9 11">
    <location>
        <begin position="49"/>
        <end position="52"/>
    </location>
    <ligand>
        <name>substrate</name>
    </ligand>
</feature>
<dbReference type="InterPro" id="IPR000343">
    <property type="entry name" value="4pyrrol_synth_GluRdtase"/>
</dbReference>
<evidence type="ECO:0000313" key="18">
    <source>
        <dbReference type="EMBL" id="MCT7360723.1"/>
    </source>
</evidence>
<dbReference type="GO" id="GO:0019353">
    <property type="term" value="P:protoporphyrinogen IX biosynthetic process from glutamate"/>
    <property type="evidence" value="ECO:0007669"/>
    <property type="project" value="TreeGrafter"/>
</dbReference>